<accession>A0A0C2SRS2</accession>
<evidence type="ECO:0000313" key="3">
    <source>
        <dbReference type="Proteomes" id="UP000054549"/>
    </source>
</evidence>
<feature type="compositionally biased region" description="Basic and acidic residues" evidence="1">
    <location>
        <begin position="36"/>
        <end position="51"/>
    </location>
</feature>
<feature type="region of interest" description="Disordered" evidence="1">
    <location>
        <begin position="1"/>
        <end position="73"/>
    </location>
</feature>
<dbReference type="EMBL" id="KN818404">
    <property type="protein sequence ID" value="KIL56714.1"/>
    <property type="molecule type" value="Genomic_DNA"/>
</dbReference>
<dbReference type="InParanoid" id="A0A0C2SRS2"/>
<feature type="compositionally biased region" description="Low complexity" evidence="1">
    <location>
        <begin position="220"/>
        <end position="249"/>
    </location>
</feature>
<sequence length="249" mass="27870">MLLPPLPRKRLQVRRSGTRTRKDKRLEMEEGISARWRAEEQQQHKREDHHSSLRPKFRQPRDDARTEAPFLSPSYQCRPSHQLDTFRNPLFPIHLRPIHARRLRSLQSRVGQPLDPTPTLLLLLRARDCKSTAPACPTGIKVADRQEVNNCPGDASDDRLEENDEEGDEEGSFTGGGADTRSFKSRRSTGIDIIQDKCSCDGSLVDFVPGPGQYAERVRSTSSGKSRRQGTTTGSTSTSNSNRQAIAGG</sequence>
<protein>
    <submittedName>
        <fullName evidence="2">Uncharacterized protein</fullName>
    </submittedName>
</protein>
<dbReference type="AlphaFoldDB" id="A0A0C2SRS2"/>
<evidence type="ECO:0000256" key="1">
    <source>
        <dbReference type="SAM" id="MobiDB-lite"/>
    </source>
</evidence>
<organism evidence="2 3">
    <name type="scientific">Amanita muscaria (strain Koide BX008)</name>
    <dbReference type="NCBI Taxonomy" id="946122"/>
    <lineage>
        <taxon>Eukaryota</taxon>
        <taxon>Fungi</taxon>
        <taxon>Dikarya</taxon>
        <taxon>Basidiomycota</taxon>
        <taxon>Agaricomycotina</taxon>
        <taxon>Agaricomycetes</taxon>
        <taxon>Agaricomycetidae</taxon>
        <taxon>Agaricales</taxon>
        <taxon>Pluteineae</taxon>
        <taxon>Amanitaceae</taxon>
        <taxon>Amanita</taxon>
    </lineage>
</organism>
<evidence type="ECO:0000313" key="2">
    <source>
        <dbReference type="EMBL" id="KIL56714.1"/>
    </source>
</evidence>
<reference evidence="2 3" key="1">
    <citation type="submission" date="2014-04" db="EMBL/GenBank/DDBJ databases">
        <title>Evolutionary Origins and Diversification of the Mycorrhizal Mutualists.</title>
        <authorList>
            <consortium name="DOE Joint Genome Institute"/>
            <consortium name="Mycorrhizal Genomics Consortium"/>
            <person name="Kohler A."/>
            <person name="Kuo A."/>
            <person name="Nagy L.G."/>
            <person name="Floudas D."/>
            <person name="Copeland A."/>
            <person name="Barry K.W."/>
            <person name="Cichocki N."/>
            <person name="Veneault-Fourrey C."/>
            <person name="LaButti K."/>
            <person name="Lindquist E.A."/>
            <person name="Lipzen A."/>
            <person name="Lundell T."/>
            <person name="Morin E."/>
            <person name="Murat C."/>
            <person name="Riley R."/>
            <person name="Ohm R."/>
            <person name="Sun H."/>
            <person name="Tunlid A."/>
            <person name="Henrissat B."/>
            <person name="Grigoriev I.V."/>
            <person name="Hibbett D.S."/>
            <person name="Martin F."/>
        </authorList>
    </citation>
    <scope>NUCLEOTIDE SEQUENCE [LARGE SCALE GENOMIC DNA]</scope>
    <source>
        <strain evidence="2 3">Koide BX008</strain>
    </source>
</reference>
<feature type="region of interest" description="Disordered" evidence="1">
    <location>
        <begin position="147"/>
        <end position="184"/>
    </location>
</feature>
<feature type="compositionally biased region" description="Acidic residues" evidence="1">
    <location>
        <begin position="159"/>
        <end position="171"/>
    </location>
</feature>
<dbReference type="Proteomes" id="UP000054549">
    <property type="component" value="Unassembled WGS sequence"/>
</dbReference>
<dbReference type="HOGENOM" id="CLU_1115522_0_0_1"/>
<dbReference type="STRING" id="946122.A0A0C2SRS2"/>
<proteinExistence type="predicted"/>
<keyword evidence="3" id="KW-1185">Reference proteome</keyword>
<name>A0A0C2SRS2_AMAMK</name>
<feature type="region of interest" description="Disordered" evidence="1">
    <location>
        <begin position="208"/>
        <end position="249"/>
    </location>
</feature>
<gene>
    <name evidence="2" type="ORF">M378DRAFT_16846</name>
</gene>
<feature type="compositionally biased region" description="Basic residues" evidence="1">
    <location>
        <begin position="7"/>
        <end position="23"/>
    </location>
</feature>